<evidence type="ECO:0000313" key="1">
    <source>
        <dbReference type="EMBL" id="KAL2834705.1"/>
    </source>
</evidence>
<keyword evidence="2" id="KW-1185">Reference proteome</keyword>
<name>A0ABR4J3W8_9EURO</name>
<sequence length="201" mass="22403">MRKTNLLLSPMDPGDRSGRWLRRQRGLTELHRCSITGNEFSSIDYAAEGLITPLRSLESLSISISERILDVTLDDLLNDDSEYEVTTQDEDQAREEATIKANDERNFAGVASLNPSLNAPSRLEDCGLRGVSLTEDDLLGFLRPLSSSLRRFEMETFTVTARTFGSVFELLTATNISISADTADADATLFPNLRYLYLDTL</sequence>
<dbReference type="Proteomes" id="UP001610446">
    <property type="component" value="Unassembled WGS sequence"/>
</dbReference>
<organism evidence="1 2">
    <name type="scientific">Aspergillus pseudoustus</name>
    <dbReference type="NCBI Taxonomy" id="1810923"/>
    <lineage>
        <taxon>Eukaryota</taxon>
        <taxon>Fungi</taxon>
        <taxon>Dikarya</taxon>
        <taxon>Ascomycota</taxon>
        <taxon>Pezizomycotina</taxon>
        <taxon>Eurotiomycetes</taxon>
        <taxon>Eurotiomycetidae</taxon>
        <taxon>Eurotiales</taxon>
        <taxon>Aspergillaceae</taxon>
        <taxon>Aspergillus</taxon>
        <taxon>Aspergillus subgen. Nidulantes</taxon>
    </lineage>
</organism>
<reference evidence="1 2" key="1">
    <citation type="submission" date="2024-07" db="EMBL/GenBank/DDBJ databases">
        <title>Section-level genome sequencing and comparative genomics of Aspergillus sections Usti and Cavernicolus.</title>
        <authorList>
            <consortium name="Lawrence Berkeley National Laboratory"/>
            <person name="Nybo J.L."/>
            <person name="Vesth T.C."/>
            <person name="Theobald S."/>
            <person name="Frisvad J.C."/>
            <person name="Larsen T.O."/>
            <person name="Kjaerboelling I."/>
            <person name="Rothschild-Mancinelli K."/>
            <person name="Lyhne E.K."/>
            <person name="Kogle M.E."/>
            <person name="Barry K."/>
            <person name="Clum A."/>
            <person name="Na H."/>
            <person name="Ledsgaard L."/>
            <person name="Lin J."/>
            <person name="Lipzen A."/>
            <person name="Kuo A."/>
            <person name="Riley R."/>
            <person name="Mondo S."/>
            <person name="Labutti K."/>
            <person name="Haridas S."/>
            <person name="Pangalinan J."/>
            <person name="Salamov A.A."/>
            <person name="Simmons B.A."/>
            <person name="Magnuson J.K."/>
            <person name="Chen J."/>
            <person name="Drula E."/>
            <person name="Henrissat B."/>
            <person name="Wiebenga A."/>
            <person name="Lubbers R.J."/>
            <person name="Gomes A.C."/>
            <person name="Makela M.R."/>
            <person name="Stajich J."/>
            <person name="Grigoriev I.V."/>
            <person name="Mortensen U.H."/>
            <person name="De Vries R.P."/>
            <person name="Baker S.E."/>
            <person name="Andersen M.R."/>
        </authorList>
    </citation>
    <scope>NUCLEOTIDE SEQUENCE [LARGE SCALE GENOMIC DNA]</scope>
    <source>
        <strain evidence="1 2">CBS 123904</strain>
    </source>
</reference>
<dbReference type="EMBL" id="JBFXLU010000216">
    <property type="protein sequence ID" value="KAL2834705.1"/>
    <property type="molecule type" value="Genomic_DNA"/>
</dbReference>
<gene>
    <name evidence="1" type="ORF">BJY01DRAFT_252937</name>
</gene>
<comment type="caution">
    <text evidence="1">The sequence shown here is derived from an EMBL/GenBank/DDBJ whole genome shotgun (WGS) entry which is preliminary data.</text>
</comment>
<evidence type="ECO:0000313" key="2">
    <source>
        <dbReference type="Proteomes" id="UP001610446"/>
    </source>
</evidence>
<proteinExistence type="predicted"/>
<accession>A0ABR4J3W8</accession>
<protein>
    <submittedName>
        <fullName evidence="1">Uncharacterized protein</fullName>
    </submittedName>
</protein>